<dbReference type="RefSeq" id="WP_063491271.1">
    <property type="nucleotide sequence ID" value="NZ_BLJR01000004.1"/>
</dbReference>
<sequence length="211" mass="24356">MKLKIDGENANLKVTTDNDLSFKQLVMAYSLVTGRDYDEDKITRMEHPVVIKNNLPDESVVVDTPETVERLKTSLKEHWPELNHIGEPVRGDLVQAKIDCPNCGYDRDERVKFGYSYWHCPHCDTKLFMAWATGIRGETDEDGHYYVLNREYHPKWMADDTQEADDRVEDGPAKPNAFSTLPEIKEYLDSKGVDYSQARLKNDFVRLLEAN</sequence>
<dbReference type="AlphaFoldDB" id="A0AAW3RE77"/>
<evidence type="ECO:0000313" key="1">
    <source>
        <dbReference type="EMBL" id="KZV01849.1"/>
    </source>
</evidence>
<organism evidence="1 2">
    <name type="scientific">Lactiplantibacillus plantarum</name>
    <name type="common">Lactobacillus plantarum</name>
    <dbReference type="NCBI Taxonomy" id="1590"/>
    <lineage>
        <taxon>Bacteria</taxon>
        <taxon>Bacillati</taxon>
        <taxon>Bacillota</taxon>
        <taxon>Bacilli</taxon>
        <taxon>Lactobacillales</taxon>
        <taxon>Lactobacillaceae</taxon>
        <taxon>Lactiplantibacillus</taxon>
    </lineage>
</organism>
<dbReference type="EMBL" id="LUXO01000033">
    <property type="protein sequence ID" value="KZV01849.1"/>
    <property type="molecule type" value="Genomic_DNA"/>
</dbReference>
<dbReference type="Proteomes" id="UP000076872">
    <property type="component" value="Unassembled WGS sequence"/>
</dbReference>
<reference evidence="1 2" key="1">
    <citation type="submission" date="2016-03" db="EMBL/GenBank/DDBJ databases">
        <title>Comparative genomics of 54 Lactobacillus plantarum strains reveals genomic uncoupling from niche constraints.</title>
        <authorList>
            <person name="Martino M.E."/>
        </authorList>
    </citation>
    <scope>NUCLEOTIDE SEQUENCE [LARGE SCALE GENOMIC DNA]</scope>
    <source>
        <strain evidence="1 2">NAB2</strain>
    </source>
</reference>
<name>A0AAW3RE77_LACPN</name>
<evidence type="ECO:0000313" key="2">
    <source>
        <dbReference type="Proteomes" id="UP000076872"/>
    </source>
</evidence>
<evidence type="ECO:0008006" key="3">
    <source>
        <dbReference type="Google" id="ProtNLM"/>
    </source>
</evidence>
<gene>
    <name evidence="1" type="ORF">NAB2_2469</name>
</gene>
<protein>
    <recommendedName>
        <fullName evidence="3">Prophage protein</fullName>
    </recommendedName>
</protein>
<comment type="caution">
    <text evidence="1">The sequence shown here is derived from an EMBL/GenBank/DDBJ whole genome shotgun (WGS) entry which is preliminary data.</text>
</comment>
<proteinExistence type="predicted"/>
<accession>A0AAW3RE77</accession>